<proteinExistence type="predicted"/>
<keyword evidence="2" id="KW-1185">Reference proteome</keyword>
<reference evidence="3" key="1">
    <citation type="submission" date="2025-08" db="UniProtKB">
        <authorList>
            <consortium name="RefSeq"/>
        </authorList>
    </citation>
    <scope>IDENTIFICATION</scope>
</reference>
<accession>A0A6P6RUG2</accession>
<organism evidence="2 3">
    <name type="scientific">Cyclospora cayetanensis</name>
    <dbReference type="NCBI Taxonomy" id="88456"/>
    <lineage>
        <taxon>Eukaryota</taxon>
        <taxon>Sar</taxon>
        <taxon>Alveolata</taxon>
        <taxon>Apicomplexa</taxon>
        <taxon>Conoidasida</taxon>
        <taxon>Coccidia</taxon>
        <taxon>Eucoccidiorida</taxon>
        <taxon>Eimeriorina</taxon>
        <taxon>Eimeriidae</taxon>
        <taxon>Cyclospora</taxon>
    </lineage>
</organism>
<name>A0A6P6RUG2_9EIME</name>
<dbReference type="GeneID" id="34617401"/>
<dbReference type="Proteomes" id="UP000515125">
    <property type="component" value="Unplaced"/>
</dbReference>
<feature type="region of interest" description="Disordered" evidence="1">
    <location>
        <begin position="45"/>
        <end position="78"/>
    </location>
</feature>
<sequence length="403" mass="43570">MAAPDLSQIDDEEVLTLVLLDSTHPQVLKSADDLKEPLLALAADSRGGSAEAATGEADNKQRAASETTDLQSGEAASSPAKLNRGLVEGLLKRAKAVVDASLKLTLELDSFSFHAMNPVWGTEKSVRQSRKFLVQLLEKVTSRVEALILLLSSILPKLPAPSVPSVATPEEPPSATDPRRLEGGRGRGRGLHPPGVGRGMPLARGSGVGVSPLGSSGYDSDSGTTRVGSAAGETEEDGGLSGSRKHERDNSPEDGPRRWKKKQPSNVDWMLKCRTKLLELKERTAKKAVSDVFMTERTVQETISFIDHNASKLEVVAAKAPSDFAAEDRRIFMQSIESYIAGLERALMLLAKETLNKRQLMGLFDSAVKVERLTTPAELLTEMRSIVSLLNTFAYMPKMEDDD</sequence>
<dbReference type="RefSeq" id="XP_026191144.1">
    <property type="nucleotide sequence ID" value="XM_026335359.1"/>
</dbReference>
<dbReference type="AlphaFoldDB" id="A0A6P6RUG2"/>
<evidence type="ECO:0000313" key="3">
    <source>
        <dbReference type="RefSeq" id="XP_026191144.1"/>
    </source>
</evidence>
<gene>
    <name evidence="3" type="primary">LOC34617401</name>
</gene>
<evidence type="ECO:0000256" key="1">
    <source>
        <dbReference type="SAM" id="MobiDB-lite"/>
    </source>
</evidence>
<feature type="compositionally biased region" description="Basic and acidic residues" evidence="1">
    <location>
        <begin position="244"/>
        <end position="257"/>
    </location>
</feature>
<feature type="region of interest" description="Disordered" evidence="1">
    <location>
        <begin position="159"/>
        <end position="264"/>
    </location>
</feature>
<feature type="compositionally biased region" description="Polar residues" evidence="1">
    <location>
        <begin position="64"/>
        <end position="75"/>
    </location>
</feature>
<evidence type="ECO:0000313" key="2">
    <source>
        <dbReference type="Proteomes" id="UP000515125"/>
    </source>
</evidence>
<feature type="compositionally biased region" description="Low complexity" evidence="1">
    <location>
        <begin position="209"/>
        <end position="223"/>
    </location>
</feature>
<protein>
    <submittedName>
        <fullName evidence="3">Uncharacterized protein LOC34617401</fullName>
    </submittedName>
</protein>
<dbReference type="OrthoDB" id="332179at2759"/>